<name>A0AAD2CHI7_9STRA</name>
<reference evidence="1" key="1">
    <citation type="submission" date="2023-08" db="EMBL/GenBank/DDBJ databases">
        <authorList>
            <person name="Audoor S."/>
            <person name="Bilcke G."/>
        </authorList>
    </citation>
    <scope>NUCLEOTIDE SEQUENCE</scope>
</reference>
<organism evidence="1 2">
    <name type="scientific">Cylindrotheca closterium</name>
    <dbReference type="NCBI Taxonomy" id="2856"/>
    <lineage>
        <taxon>Eukaryota</taxon>
        <taxon>Sar</taxon>
        <taxon>Stramenopiles</taxon>
        <taxon>Ochrophyta</taxon>
        <taxon>Bacillariophyta</taxon>
        <taxon>Bacillariophyceae</taxon>
        <taxon>Bacillariophycidae</taxon>
        <taxon>Bacillariales</taxon>
        <taxon>Bacillariaceae</taxon>
        <taxon>Cylindrotheca</taxon>
    </lineage>
</organism>
<dbReference type="EMBL" id="CAKOGP040000399">
    <property type="protein sequence ID" value="CAJ1934841.1"/>
    <property type="molecule type" value="Genomic_DNA"/>
</dbReference>
<protein>
    <submittedName>
        <fullName evidence="1">Uncharacterized protein</fullName>
    </submittedName>
</protein>
<dbReference type="AlphaFoldDB" id="A0AAD2CHI7"/>
<proteinExistence type="predicted"/>
<evidence type="ECO:0000313" key="1">
    <source>
        <dbReference type="EMBL" id="CAJ1934841.1"/>
    </source>
</evidence>
<keyword evidence="2" id="KW-1185">Reference proteome</keyword>
<dbReference type="Proteomes" id="UP001295423">
    <property type="component" value="Unassembled WGS sequence"/>
</dbReference>
<sequence length="134" mass="14226">MGGPGSGSRSPVVTTSVAYAFLGSALGLDPLVTSSWFWAAASRSDAYWSKVSGLLLFCKASVKHVAKVWHESDRIGQHDDELLLGGGVFCYLVVLAKSIEPMKNEGHMTTGPLVCSELSSGQPLQFGVGGRKWP</sequence>
<accession>A0AAD2CHI7</accession>
<evidence type="ECO:0000313" key="2">
    <source>
        <dbReference type="Proteomes" id="UP001295423"/>
    </source>
</evidence>
<comment type="caution">
    <text evidence="1">The sequence shown here is derived from an EMBL/GenBank/DDBJ whole genome shotgun (WGS) entry which is preliminary data.</text>
</comment>
<gene>
    <name evidence="1" type="ORF">CYCCA115_LOCUS4178</name>
</gene>